<dbReference type="InterPro" id="IPR010985">
    <property type="entry name" value="Ribbon_hlx_hlx"/>
</dbReference>
<dbReference type="GO" id="GO:0006355">
    <property type="term" value="P:regulation of DNA-templated transcription"/>
    <property type="evidence" value="ECO:0007669"/>
    <property type="project" value="InterPro"/>
</dbReference>
<dbReference type="SUPFAM" id="SSF47598">
    <property type="entry name" value="Ribbon-helix-helix"/>
    <property type="match status" value="1"/>
</dbReference>
<dbReference type="CDD" id="cd22231">
    <property type="entry name" value="RHH_NikR_HicB-like"/>
    <property type="match status" value="1"/>
</dbReference>
<dbReference type="AlphaFoldDB" id="A0A1W1E686"/>
<evidence type="ECO:0000313" key="1">
    <source>
        <dbReference type="EMBL" id="SFV89381.1"/>
    </source>
</evidence>
<protein>
    <recommendedName>
        <fullName evidence="2">Ribbon-helix-helix protein CopG domain-containing protein</fullName>
    </recommendedName>
</protein>
<name>A0A1W1E686_9ZZZZ</name>
<dbReference type="InterPro" id="IPR013321">
    <property type="entry name" value="Arc_rbn_hlx_hlx"/>
</dbReference>
<proteinExistence type="predicted"/>
<sequence length="91" mass="10784">MHSLKQIEKQQVGLRIPTYLVKEMDELTEDYDINRSTFITEAIQSFIKEQREKIFYEGLEQAVKEMKMMMDGKLPKATLTDLITELRNENQ</sequence>
<evidence type="ECO:0008006" key="2">
    <source>
        <dbReference type="Google" id="ProtNLM"/>
    </source>
</evidence>
<dbReference type="EMBL" id="FPIA01000150">
    <property type="protein sequence ID" value="SFV89381.1"/>
    <property type="molecule type" value="Genomic_DNA"/>
</dbReference>
<accession>A0A1W1E686</accession>
<organism evidence="1">
    <name type="scientific">hydrothermal vent metagenome</name>
    <dbReference type="NCBI Taxonomy" id="652676"/>
    <lineage>
        <taxon>unclassified sequences</taxon>
        <taxon>metagenomes</taxon>
        <taxon>ecological metagenomes</taxon>
    </lineage>
</organism>
<dbReference type="Gene3D" id="1.10.1220.10">
    <property type="entry name" value="Met repressor-like"/>
    <property type="match status" value="1"/>
</dbReference>
<gene>
    <name evidence="1" type="ORF">MNB_SUP05-SYMBIONT-7-815</name>
</gene>
<reference evidence="1" key="1">
    <citation type="submission" date="2016-10" db="EMBL/GenBank/DDBJ databases">
        <authorList>
            <person name="de Groot N.N."/>
        </authorList>
    </citation>
    <scope>NUCLEOTIDE SEQUENCE</scope>
</reference>